<comment type="similarity">
    <text evidence="1">Belongs to the glycosyltransferase 34 family.</text>
</comment>
<reference evidence="5 6" key="1">
    <citation type="journal article" date="2020" name="bioRxiv">
        <title>Whole genome comparisons of ergot fungi reveals the divergence and evolution of species within the genus Claviceps are the result of varying mechanisms driving genome evolution and host range expansion.</title>
        <authorList>
            <person name="Wyka S.A."/>
            <person name="Mondo S.J."/>
            <person name="Liu M."/>
            <person name="Dettman J."/>
            <person name="Nalam V."/>
            <person name="Broders K.D."/>
        </authorList>
    </citation>
    <scope>NUCLEOTIDE SEQUENCE [LARGE SCALE GENOMIC DNA]</scope>
    <source>
        <strain evidence="5 6">LM583</strain>
    </source>
</reference>
<evidence type="ECO:0000256" key="4">
    <source>
        <dbReference type="SAM" id="MobiDB-lite"/>
    </source>
</evidence>
<feature type="region of interest" description="Disordered" evidence="4">
    <location>
        <begin position="431"/>
        <end position="532"/>
    </location>
</feature>
<keyword evidence="6" id="KW-1185">Reference proteome</keyword>
<gene>
    <name evidence="5" type="ORF">E4U57_001053</name>
</gene>
<protein>
    <recommendedName>
        <fullName evidence="7">Glycosyltransferase family 34 protein</fullName>
    </recommendedName>
</protein>
<dbReference type="PANTHER" id="PTHR31306:SF8">
    <property type="entry name" value="GLYCOSYLTRANSFERASE FAMILY 34 PROTEIN"/>
    <property type="match status" value="1"/>
</dbReference>
<evidence type="ECO:0008006" key="7">
    <source>
        <dbReference type="Google" id="ProtNLM"/>
    </source>
</evidence>
<evidence type="ECO:0000313" key="6">
    <source>
        <dbReference type="Proteomes" id="UP000742024"/>
    </source>
</evidence>
<dbReference type="Proteomes" id="UP000742024">
    <property type="component" value="Unassembled WGS sequence"/>
</dbReference>
<dbReference type="InterPro" id="IPR029044">
    <property type="entry name" value="Nucleotide-diphossugar_trans"/>
</dbReference>
<accession>A0ABQ7PDC8</accession>
<proteinExistence type="inferred from homology"/>
<dbReference type="EMBL" id="SRPR01000135">
    <property type="protein sequence ID" value="KAG5958902.1"/>
    <property type="molecule type" value="Genomic_DNA"/>
</dbReference>
<organism evidence="5 6">
    <name type="scientific">Claviceps arundinis</name>
    <dbReference type="NCBI Taxonomy" id="1623583"/>
    <lineage>
        <taxon>Eukaryota</taxon>
        <taxon>Fungi</taxon>
        <taxon>Dikarya</taxon>
        <taxon>Ascomycota</taxon>
        <taxon>Pezizomycotina</taxon>
        <taxon>Sordariomycetes</taxon>
        <taxon>Hypocreomycetidae</taxon>
        <taxon>Hypocreales</taxon>
        <taxon>Clavicipitaceae</taxon>
        <taxon>Claviceps</taxon>
    </lineage>
</organism>
<sequence>MSSYKESQSLSLAQDLAPTQSSCPTPQPVAKLAAQHKRLVSELFIFNKRLDNFEEWLKVDFVQGAWAEFGRDCVTNSPTDLHDEQARIGKISILYGGTKLHYERALQSHKRHNRQHGYPMFVQRVDVLDGYWTKPAFIHYMILRELRKPESQRLQWLFWFDADTIILNYNVPLEIFLPPEDHEGLRNINILISDDWNGLNNGIFGIRVSRYAAELFAGILAFRDFEPETELVFQDQSAMEILLKRRKSINHVAKVPQRWFNAYATDDERPGSSFVHPGDFLVHFAGTGARDIRMNKWADKSEQLNYKWNTPLTHLKLPDEIQRFWNRTKSVWDARQNHWVKGTKHLQASIFNVNITLNEWRTTPQNESNNFLSLAKAEEKAEFFIGNSTKYNGEIIKEDLHQLGKIVLELENAHRVFSDDVVKIKASLEEERMKKDEEQRKKEEEEKREEEERKEGERRKKDEEEEKKKEEENNKKKEEEQKKEEHEQRNEDEEENNEKKEEEQKKKEHEQRNEEEYEQIEEKEQKERRGGK</sequence>
<dbReference type="Pfam" id="PF05637">
    <property type="entry name" value="Glyco_transf_34"/>
    <property type="match status" value="1"/>
</dbReference>
<feature type="compositionally biased region" description="Basic and acidic residues" evidence="4">
    <location>
        <begin position="497"/>
        <end position="532"/>
    </location>
</feature>
<comment type="caution">
    <text evidence="5">The sequence shown here is derived from an EMBL/GenBank/DDBJ whole genome shotgun (WGS) entry which is preliminary data.</text>
</comment>
<keyword evidence="2" id="KW-0328">Glycosyltransferase</keyword>
<evidence type="ECO:0000256" key="2">
    <source>
        <dbReference type="ARBA" id="ARBA00022676"/>
    </source>
</evidence>
<dbReference type="InterPro" id="IPR008630">
    <property type="entry name" value="Glyco_trans_34"/>
</dbReference>
<evidence type="ECO:0000256" key="3">
    <source>
        <dbReference type="ARBA" id="ARBA00022679"/>
    </source>
</evidence>
<dbReference type="Gene3D" id="3.90.550.10">
    <property type="entry name" value="Spore Coat Polysaccharide Biosynthesis Protein SpsA, Chain A"/>
    <property type="match status" value="1"/>
</dbReference>
<feature type="compositionally biased region" description="Basic and acidic residues" evidence="4">
    <location>
        <begin position="431"/>
        <end position="489"/>
    </location>
</feature>
<evidence type="ECO:0000313" key="5">
    <source>
        <dbReference type="EMBL" id="KAG5958902.1"/>
    </source>
</evidence>
<dbReference type="PANTHER" id="PTHR31306">
    <property type="entry name" value="ALPHA-1,6-MANNOSYLTRANSFERASE MNN11-RELATED"/>
    <property type="match status" value="1"/>
</dbReference>
<keyword evidence="3" id="KW-0808">Transferase</keyword>
<name>A0ABQ7PDC8_9HYPO</name>
<evidence type="ECO:0000256" key="1">
    <source>
        <dbReference type="ARBA" id="ARBA00005664"/>
    </source>
</evidence>